<name>A0A0L8GKM3_OCTBM</name>
<evidence type="ECO:0000313" key="1">
    <source>
        <dbReference type="EMBL" id="KOF77551.1"/>
    </source>
</evidence>
<dbReference type="OrthoDB" id="10403058at2759"/>
<organism evidence="1">
    <name type="scientific">Octopus bimaculoides</name>
    <name type="common">California two-spotted octopus</name>
    <dbReference type="NCBI Taxonomy" id="37653"/>
    <lineage>
        <taxon>Eukaryota</taxon>
        <taxon>Metazoa</taxon>
        <taxon>Spiralia</taxon>
        <taxon>Lophotrochozoa</taxon>
        <taxon>Mollusca</taxon>
        <taxon>Cephalopoda</taxon>
        <taxon>Coleoidea</taxon>
        <taxon>Octopodiformes</taxon>
        <taxon>Octopoda</taxon>
        <taxon>Incirrata</taxon>
        <taxon>Octopodidae</taxon>
        <taxon>Octopus</taxon>
    </lineage>
</organism>
<accession>A0A0L8GKM3</accession>
<sequence length="109" mass="12376">MTPAEGIEVGNTYSISITCQYKSYNLLDFKLQQNGNTVVHILYSPMKKGYKRLKTSDGFDCDLPVDIIGNVTCWKYNPTCKDVAAYSCKTFYKTSKRKVFKAVTEISHL</sequence>
<dbReference type="AlphaFoldDB" id="A0A0L8GKM3"/>
<reference evidence="1" key="1">
    <citation type="submission" date="2015-07" db="EMBL/GenBank/DDBJ databases">
        <title>MeaNS - Measles Nucleotide Surveillance Program.</title>
        <authorList>
            <person name="Tran T."/>
            <person name="Druce J."/>
        </authorList>
    </citation>
    <scope>NUCLEOTIDE SEQUENCE</scope>
    <source>
        <strain evidence="1">UCB-OBI-ISO-001</strain>
        <tissue evidence="1">Gonad</tissue>
    </source>
</reference>
<dbReference type="EMBL" id="KQ421391">
    <property type="protein sequence ID" value="KOF77551.1"/>
    <property type="molecule type" value="Genomic_DNA"/>
</dbReference>
<gene>
    <name evidence="1" type="ORF">OCBIM_22031972mg</name>
</gene>
<proteinExistence type="predicted"/>
<protein>
    <submittedName>
        <fullName evidence="1">Uncharacterized protein</fullName>
    </submittedName>
</protein>